<keyword evidence="3" id="KW-0479">Metal-binding</keyword>
<dbReference type="PANTHER" id="PTHR34610:SF3">
    <property type="entry name" value="SSL7007 PROTEIN"/>
    <property type="match status" value="1"/>
</dbReference>
<feature type="domain" description="PIN" evidence="6">
    <location>
        <begin position="30"/>
        <end position="137"/>
    </location>
</feature>
<evidence type="ECO:0000313" key="9">
    <source>
        <dbReference type="Proteomes" id="UP000316859"/>
    </source>
</evidence>
<dbReference type="InterPro" id="IPR002850">
    <property type="entry name" value="PIN_toxin-like"/>
</dbReference>
<feature type="domain" description="VapC50 C-terminal" evidence="7">
    <location>
        <begin position="154"/>
        <end position="208"/>
    </location>
</feature>
<dbReference type="Proteomes" id="UP000316859">
    <property type="component" value="Unassembled WGS sequence"/>
</dbReference>
<gene>
    <name evidence="8" type="ORF">FNY88_08165</name>
</gene>
<protein>
    <submittedName>
        <fullName evidence="8">PIN domain-containing protein</fullName>
    </submittedName>
</protein>
<evidence type="ECO:0000259" key="6">
    <source>
        <dbReference type="Pfam" id="PF13470"/>
    </source>
</evidence>
<dbReference type="PANTHER" id="PTHR34610">
    <property type="entry name" value="SSL7007 PROTEIN"/>
    <property type="match status" value="1"/>
</dbReference>
<accession>A0ABY3CZF7</accession>
<dbReference type="InterPro" id="IPR058652">
    <property type="entry name" value="VapC50_C"/>
</dbReference>
<dbReference type="InterPro" id="IPR002716">
    <property type="entry name" value="PIN_dom"/>
</dbReference>
<keyword evidence="2" id="KW-0540">Nuclease</keyword>
<evidence type="ECO:0000259" key="7">
    <source>
        <dbReference type="Pfam" id="PF26343"/>
    </source>
</evidence>
<keyword evidence="1" id="KW-1277">Toxin-antitoxin system</keyword>
<reference evidence="8 9" key="1">
    <citation type="submission" date="2019-07" db="EMBL/GenBank/DDBJ databases">
        <title>Draft genome of C. aurimucosum strain 2299.</title>
        <authorList>
            <person name="Pacheco L.G.C."/>
            <person name="Aguiar E.R.G.R."/>
            <person name="Santos C.S."/>
            <person name="Rocha D.J.P.G."/>
            <person name="Sant'Anna L.O."/>
            <person name="Mattos-Guaraldi A.L."/>
            <person name="Santos L.S."/>
        </authorList>
    </citation>
    <scope>NUCLEOTIDE SEQUENCE [LARGE SCALE GENOMIC DNA]</scope>
    <source>
        <strain evidence="8 9">2299</strain>
    </source>
</reference>
<comment type="caution">
    <text evidence="8">The sequence shown here is derived from an EMBL/GenBank/DDBJ whole genome shotgun (WGS) entry which is preliminary data.</text>
</comment>
<evidence type="ECO:0000256" key="3">
    <source>
        <dbReference type="ARBA" id="ARBA00022723"/>
    </source>
</evidence>
<proteinExistence type="predicted"/>
<keyword evidence="5" id="KW-0460">Magnesium</keyword>
<evidence type="ECO:0000256" key="5">
    <source>
        <dbReference type="ARBA" id="ARBA00022842"/>
    </source>
</evidence>
<dbReference type="EMBL" id="VKDI01000016">
    <property type="protein sequence ID" value="TRX48550.1"/>
    <property type="molecule type" value="Genomic_DNA"/>
</dbReference>
<sequence>MPQTQLTLRRSSRRPVRKWQRRSGVAKFSALLDACTLVPVSLADTFLSLAEAGLYRPLWSDRILEETQLAVKRIHPELSPESVERRIAVMRDFFDDANITDWDVLESVVSLPDPDDAHVLAAAIQGRADAIVTFNVKDFPRDELHRFGIDVQTPDEFLLNQLDLDPDEVLDCLARQAHALRNPPVQLEELLGSLERLTLPGFTSEARRHLWRVR</sequence>
<dbReference type="Pfam" id="PF26343">
    <property type="entry name" value="VapC50_C"/>
    <property type="match status" value="1"/>
</dbReference>
<dbReference type="SUPFAM" id="SSF88723">
    <property type="entry name" value="PIN domain-like"/>
    <property type="match status" value="1"/>
</dbReference>
<dbReference type="InterPro" id="IPR029060">
    <property type="entry name" value="PIN-like_dom_sf"/>
</dbReference>
<organism evidence="8 9">
    <name type="scientific">Corynebacterium guaraldiae</name>
    <dbReference type="NCBI Taxonomy" id="3051103"/>
    <lineage>
        <taxon>Bacteria</taxon>
        <taxon>Bacillati</taxon>
        <taxon>Actinomycetota</taxon>
        <taxon>Actinomycetes</taxon>
        <taxon>Mycobacteriales</taxon>
        <taxon>Corynebacteriaceae</taxon>
        <taxon>Corynebacterium</taxon>
    </lineage>
</organism>
<evidence type="ECO:0000313" key="8">
    <source>
        <dbReference type="EMBL" id="TRX48550.1"/>
    </source>
</evidence>
<evidence type="ECO:0000256" key="2">
    <source>
        <dbReference type="ARBA" id="ARBA00022722"/>
    </source>
</evidence>
<keyword evidence="4" id="KW-0378">Hydrolase</keyword>
<evidence type="ECO:0000256" key="1">
    <source>
        <dbReference type="ARBA" id="ARBA00022649"/>
    </source>
</evidence>
<keyword evidence="9" id="KW-1185">Reference proteome</keyword>
<name>A0ABY3CZF7_9CORY</name>
<evidence type="ECO:0000256" key="4">
    <source>
        <dbReference type="ARBA" id="ARBA00022801"/>
    </source>
</evidence>
<dbReference type="Pfam" id="PF13470">
    <property type="entry name" value="PIN_3"/>
    <property type="match status" value="1"/>
</dbReference>